<accession>A0AAE3AJQ6</accession>
<comment type="caution">
    <text evidence="1">The sequence shown here is derived from an EMBL/GenBank/DDBJ whole genome shotgun (WGS) entry which is preliminary data.</text>
</comment>
<evidence type="ECO:0000313" key="1">
    <source>
        <dbReference type="EMBL" id="MCC2137880.1"/>
    </source>
</evidence>
<proteinExistence type="predicted"/>
<organism evidence="1 2">
    <name type="scientific">Hominenteromicrobium mulieris</name>
    <dbReference type="NCBI Taxonomy" id="2885357"/>
    <lineage>
        <taxon>Bacteria</taxon>
        <taxon>Bacillati</taxon>
        <taxon>Bacillota</taxon>
        <taxon>Clostridia</taxon>
        <taxon>Eubacteriales</taxon>
        <taxon>Oscillospiraceae</taxon>
        <taxon>Hominenteromicrobium</taxon>
    </lineage>
</organism>
<gene>
    <name evidence="1" type="ORF">LKD31_12840</name>
</gene>
<dbReference type="RefSeq" id="WP_308450020.1">
    <property type="nucleotide sequence ID" value="NZ_JAJEQC010000019.1"/>
</dbReference>
<evidence type="ECO:0000313" key="2">
    <source>
        <dbReference type="Proteomes" id="UP001199424"/>
    </source>
</evidence>
<dbReference type="Proteomes" id="UP001199424">
    <property type="component" value="Unassembled WGS sequence"/>
</dbReference>
<reference evidence="1" key="1">
    <citation type="submission" date="2021-10" db="EMBL/GenBank/DDBJ databases">
        <title>Anaerobic single-cell dispensing facilitates the cultivation of human gut bacteria.</title>
        <authorList>
            <person name="Afrizal A."/>
        </authorList>
    </citation>
    <scope>NUCLEOTIDE SEQUENCE</scope>
    <source>
        <strain evidence="1">CLA-AA-H250</strain>
    </source>
</reference>
<sequence length="154" mass="17678">MGEHFVMSTRFDKCEASDFGLEQLDAKRATNPKDHTLWGKCKLYDFGWGKENGFYKEPLPGFDTLLELVLYGKNRDDRYGAAAVILKKYPEKLLNECESCMEDVANSSAFKKLADIFNLKDPINLCPTANKSHDRIKSEYLRWKKISEAASRLK</sequence>
<dbReference type="AlphaFoldDB" id="A0AAE3AJQ6"/>
<name>A0AAE3AJQ6_9FIRM</name>
<protein>
    <submittedName>
        <fullName evidence="1">Uncharacterized protein</fullName>
    </submittedName>
</protein>
<keyword evidence="2" id="KW-1185">Reference proteome</keyword>
<dbReference type="EMBL" id="JAJEQC010000019">
    <property type="protein sequence ID" value="MCC2137880.1"/>
    <property type="molecule type" value="Genomic_DNA"/>
</dbReference>